<proteinExistence type="predicted"/>
<dbReference type="InterPro" id="IPR021866">
    <property type="entry name" value="SpoIIAA-like"/>
</dbReference>
<gene>
    <name evidence="1" type="ORF">JOC77_003370</name>
</gene>
<evidence type="ECO:0000313" key="2">
    <source>
        <dbReference type="Proteomes" id="UP000823486"/>
    </source>
</evidence>
<evidence type="ECO:0000313" key="1">
    <source>
        <dbReference type="EMBL" id="MBM7693926.1"/>
    </source>
</evidence>
<keyword evidence="2" id="KW-1185">Reference proteome</keyword>
<dbReference type="InterPro" id="IPR036513">
    <property type="entry name" value="STAS_dom_sf"/>
</dbReference>
<protein>
    <recommendedName>
        <fullName evidence="3">STAS/SEC14 domain-containing protein</fullName>
    </recommendedName>
</protein>
<accession>A0ABS2QNS8</accession>
<sequence length="118" mass="13639">MLSILPSRYDDTIAVEFSGKAIKEDAEKLEQNVQQRFNDHTHFNILAVMQDLDGSTFQGMVHGLKFDAKRWSQFNKFAVISEKNWLKNAAQLGNILPGIKSKHFTKDQVEEAWDWIKD</sequence>
<dbReference type="SUPFAM" id="SSF52091">
    <property type="entry name" value="SpoIIaa-like"/>
    <property type="match status" value="1"/>
</dbReference>
<name>A0ABS2QNS8_9BACI</name>
<dbReference type="EMBL" id="JAFBFI010000016">
    <property type="protein sequence ID" value="MBM7693926.1"/>
    <property type="molecule type" value="Genomic_DNA"/>
</dbReference>
<organism evidence="1 2">
    <name type="scientific">Peribacillus deserti</name>
    <dbReference type="NCBI Taxonomy" id="673318"/>
    <lineage>
        <taxon>Bacteria</taxon>
        <taxon>Bacillati</taxon>
        <taxon>Bacillota</taxon>
        <taxon>Bacilli</taxon>
        <taxon>Bacillales</taxon>
        <taxon>Bacillaceae</taxon>
        <taxon>Peribacillus</taxon>
    </lineage>
</organism>
<comment type="caution">
    <text evidence="1">The sequence shown here is derived from an EMBL/GenBank/DDBJ whole genome shotgun (WGS) entry which is preliminary data.</text>
</comment>
<dbReference type="RefSeq" id="WP_204545140.1">
    <property type="nucleotide sequence ID" value="NZ_JAFBFI010000016.1"/>
</dbReference>
<reference evidence="1 2" key="1">
    <citation type="submission" date="2021-01" db="EMBL/GenBank/DDBJ databases">
        <title>Genomic Encyclopedia of Type Strains, Phase IV (KMG-IV): sequencing the most valuable type-strain genomes for metagenomic binning, comparative biology and taxonomic classification.</title>
        <authorList>
            <person name="Goeker M."/>
        </authorList>
    </citation>
    <scope>NUCLEOTIDE SEQUENCE [LARGE SCALE GENOMIC DNA]</scope>
    <source>
        <strain evidence="1 2">DSM 105482</strain>
    </source>
</reference>
<dbReference type="Gene3D" id="3.40.50.10600">
    <property type="entry name" value="SpoIIaa-like domains"/>
    <property type="match status" value="1"/>
</dbReference>
<dbReference type="Pfam" id="PF11964">
    <property type="entry name" value="SpoIIAA-like"/>
    <property type="match status" value="1"/>
</dbReference>
<dbReference type="InterPro" id="IPR038396">
    <property type="entry name" value="SpoIIAA-like_sf"/>
</dbReference>
<dbReference type="Proteomes" id="UP000823486">
    <property type="component" value="Unassembled WGS sequence"/>
</dbReference>
<evidence type="ECO:0008006" key="3">
    <source>
        <dbReference type="Google" id="ProtNLM"/>
    </source>
</evidence>